<evidence type="ECO:0000256" key="6">
    <source>
        <dbReference type="ARBA" id="ARBA00022691"/>
    </source>
</evidence>
<dbReference type="SMART" id="SM00468">
    <property type="entry name" value="PreSET"/>
    <property type="match status" value="1"/>
</dbReference>
<dbReference type="PROSITE" id="PS50867">
    <property type="entry name" value="PRE_SET"/>
    <property type="match status" value="1"/>
</dbReference>
<keyword evidence="9" id="KW-0677">Repeat</keyword>
<dbReference type="Proteomes" id="UP000438429">
    <property type="component" value="Unassembled WGS sequence"/>
</dbReference>
<dbReference type="Gene3D" id="3.80.10.10">
    <property type="entry name" value="Ribonuclease Inhibitor"/>
    <property type="match status" value="3"/>
</dbReference>
<keyword evidence="10" id="KW-0862">Zinc</keyword>
<dbReference type="CDD" id="cd00096">
    <property type="entry name" value="Ig"/>
    <property type="match status" value="1"/>
</dbReference>
<feature type="domain" description="Ig-like" evidence="17">
    <location>
        <begin position="421"/>
        <end position="509"/>
    </location>
</feature>
<dbReference type="PANTHER" id="PTHR46223:SF3">
    <property type="entry name" value="HISTONE-LYSINE N-METHYLTRANSFERASE SET-23"/>
    <property type="match status" value="1"/>
</dbReference>
<keyword evidence="13" id="KW-0325">Glycoprotein</keyword>
<evidence type="ECO:0000256" key="9">
    <source>
        <dbReference type="ARBA" id="ARBA00022737"/>
    </source>
</evidence>
<protein>
    <recommendedName>
        <fullName evidence="23">Leucine-rich repeat neuronal protein 1</fullName>
    </recommendedName>
</protein>
<sequence>MFAAAAVAMHFADMATGLEQLSRRSTFSRSRWLCSGLIIPLSRRDCGQMDSSNRDNPFHYKCGHRKLVRSTGSAMQQSNYIARTSEELEQLFNLTELDLSQNNFSCIRDVGLTNMSQLTTLHLEENQIKEMPDYCLQDLSNLQELYINHNQINAISANAFSGLHNLLRLHLNSNKIKSINSQWFESTPNLEILMIGENPIVGIMDFNFKPLVNLRSLVLAGMDLTDIPGNAFVGLDNLESLSFYDNKLVRVPQRALQKLPNLKFLDLNKNPVHKIQEGDFKNMLRLKELGINNMGELVSIDRYAMDNLPELTKLEATNNPKFSYINYQSFRDVPALESLMLNNNALNALYQSTVDSLPNLREISIHSNPLRCDCVIQWMSSNKTTVRFMEPLSMLCATPTEVRGMRVREVLQKNLANQCLPMISHDTFPSHLNLDIGMTVDLDCRAMSQPEPEIYWVTPMGNKVMMDTLSDKYSLSNEGTLRISHILVEDSGTYTCVAQNSEGADTRVTAIRVNGTLLDSTHLMKIYVKQTESHSILVSWKINSNVMTSNLKWSSATMKIDNPHITYTARVPVDVHEYNLTHLQPATEYEVCLTVSNIHQQMQKSCVNVTTKQAAFAVEISDQGTNTALAAVMGTMFAIVSLASLEMSGDAARKMSVNVTASSGRPVSCARNDGQRGMDVAVDGSGGVDLSRGLEQVPVLIERSSAVRTSPEFQYCPDNVEGPGCTVDPSEVTLPGCCCRSRSCGSEVCSCLQTHGQAYDSAGTLLDLSRTDSGYCSPVFECNALCTCGDTCSNRVAQRGLRLGLEVFSTRNRGWGVRTLESIPHGTFVCEYAGEVISFAEARRRQLTQRPEENNYIIVVREHAGTGSVVETFVDPAAVGNVGRFLNHCCQPNLLMVPVRVHSVVPRLALFAGRDIGAQEELTFDYSGGYSNQPPVDPPSTQSDTAVRASRTDGHQRKSCHCGANKCAQFLPLDLSVLN</sequence>
<dbReference type="PROSITE" id="PS50868">
    <property type="entry name" value="POST_SET"/>
    <property type="match status" value="1"/>
</dbReference>
<dbReference type="InterPro" id="IPR007728">
    <property type="entry name" value="Pre-SET_dom"/>
</dbReference>
<dbReference type="Gene3D" id="2.170.270.10">
    <property type="entry name" value="SET domain"/>
    <property type="match status" value="1"/>
</dbReference>
<dbReference type="GO" id="GO:0042054">
    <property type="term" value="F:histone methyltransferase activity"/>
    <property type="evidence" value="ECO:0007669"/>
    <property type="project" value="InterPro"/>
</dbReference>
<dbReference type="PROSITE" id="PS50835">
    <property type="entry name" value="IG_LIKE"/>
    <property type="match status" value="1"/>
</dbReference>
<dbReference type="InterPro" id="IPR032675">
    <property type="entry name" value="LRR_dom_sf"/>
</dbReference>
<reference evidence="21 22" key="1">
    <citation type="submission" date="2019-06" db="EMBL/GenBank/DDBJ databases">
        <title>Draft genomes of female and male turbot (Scophthalmus maximus).</title>
        <authorList>
            <person name="Xu H."/>
            <person name="Xu X.-W."/>
            <person name="Shao C."/>
            <person name="Chen S."/>
        </authorList>
    </citation>
    <scope>NUCLEOTIDE SEQUENCE [LARGE SCALE GENOMIC DNA]</scope>
    <source>
        <strain evidence="21">Ysfricsl-2016a</strain>
        <tissue evidence="21">Blood</tissue>
    </source>
</reference>
<dbReference type="SMART" id="SM00365">
    <property type="entry name" value="LRR_SD22"/>
    <property type="match status" value="4"/>
</dbReference>
<dbReference type="GO" id="GO:0005694">
    <property type="term" value="C:chromosome"/>
    <property type="evidence" value="ECO:0007669"/>
    <property type="project" value="UniProtKB-SubCell"/>
</dbReference>
<dbReference type="InterPro" id="IPR046341">
    <property type="entry name" value="SET_dom_sf"/>
</dbReference>
<keyword evidence="7" id="KW-0479">Metal-binding</keyword>
<comment type="subcellular location">
    <subcellularLocation>
        <location evidence="1">Chromosome</location>
    </subcellularLocation>
</comment>
<dbReference type="GO" id="GO:0008270">
    <property type="term" value="F:zinc ion binding"/>
    <property type="evidence" value="ECO:0007669"/>
    <property type="project" value="InterPro"/>
</dbReference>
<dbReference type="PROSITE" id="PS50280">
    <property type="entry name" value="SET"/>
    <property type="match status" value="1"/>
</dbReference>
<dbReference type="SUPFAM" id="SSF49265">
    <property type="entry name" value="Fibronectin type III"/>
    <property type="match status" value="1"/>
</dbReference>
<keyword evidence="14" id="KW-0393">Immunoglobulin domain</keyword>
<keyword evidence="6" id="KW-0949">S-adenosyl-L-methionine</keyword>
<evidence type="ECO:0000256" key="11">
    <source>
        <dbReference type="ARBA" id="ARBA00022853"/>
    </source>
</evidence>
<evidence type="ECO:0000259" key="20">
    <source>
        <dbReference type="PROSITE" id="PS50868"/>
    </source>
</evidence>
<dbReference type="InterPro" id="IPR001214">
    <property type="entry name" value="SET_dom"/>
</dbReference>
<evidence type="ECO:0000256" key="1">
    <source>
        <dbReference type="ARBA" id="ARBA00004286"/>
    </source>
</evidence>
<dbReference type="CDD" id="cd00063">
    <property type="entry name" value="FN3"/>
    <property type="match status" value="1"/>
</dbReference>
<dbReference type="GO" id="GO:0032259">
    <property type="term" value="P:methylation"/>
    <property type="evidence" value="ECO:0007669"/>
    <property type="project" value="UniProtKB-KW"/>
</dbReference>
<keyword evidence="2" id="KW-0158">Chromosome</keyword>
<feature type="domain" description="SET" evidence="16">
    <location>
        <begin position="803"/>
        <end position="927"/>
    </location>
</feature>
<dbReference type="SUPFAM" id="SSF48726">
    <property type="entry name" value="Immunoglobulin"/>
    <property type="match status" value="1"/>
</dbReference>
<evidence type="ECO:0000256" key="10">
    <source>
        <dbReference type="ARBA" id="ARBA00022833"/>
    </source>
</evidence>
<dbReference type="InterPro" id="IPR003598">
    <property type="entry name" value="Ig_sub2"/>
</dbReference>
<dbReference type="SMART" id="SM00317">
    <property type="entry name" value="SET"/>
    <property type="match status" value="1"/>
</dbReference>
<keyword evidence="11" id="KW-0156">Chromatin regulator</keyword>
<dbReference type="AlphaFoldDB" id="A0A6A4SMT2"/>
<dbReference type="InterPro" id="IPR050973">
    <property type="entry name" value="H3K9_Histone-Lys_N-MTase"/>
</dbReference>
<evidence type="ECO:0000256" key="3">
    <source>
        <dbReference type="ARBA" id="ARBA00022603"/>
    </source>
</evidence>
<dbReference type="Pfam" id="PF05033">
    <property type="entry name" value="Pre-SET"/>
    <property type="match status" value="1"/>
</dbReference>
<gene>
    <name evidence="21" type="ORF">F2P81_013081</name>
</gene>
<dbReference type="EMBL" id="VEVO01000011">
    <property type="protein sequence ID" value="KAF0035323.1"/>
    <property type="molecule type" value="Genomic_DNA"/>
</dbReference>
<keyword evidence="3" id="KW-0489">Methyltransferase</keyword>
<evidence type="ECO:0000313" key="22">
    <source>
        <dbReference type="Proteomes" id="UP000438429"/>
    </source>
</evidence>
<dbReference type="InterPro" id="IPR013783">
    <property type="entry name" value="Ig-like_fold"/>
</dbReference>
<evidence type="ECO:0000256" key="8">
    <source>
        <dbReference type="ARBA" id="ARBA00022729"/>
    </source>
</evidence>
<evidence type="ECO:0000256" key="15">
    <source>
        <dbReference type="SAM" id="MobiDB-lite"/>
    </source>
</evidence>
<dbReference type="Pfam" id="PF13855">
    <property type="entry name" value="LRR_8"/>
    <property type="match status" value="2"/>
</dbReference>
<keyword evidence="8" id="KW-0732">Signal</keyword>
<dbReference type="InterPro" id="IPR013098">
    <property type="entry name" value="Ig_I-set"/>
</dbReference>
<feature type="region of interest" description="Disordered" evidence="15">
    <location>
        <begin position="927"/>
        <end position="952"/>
    </location>
</feature>
<evidence type="ECO:0000259" key="16">
    <source>
        <dbReference type="PROSITE" id="PS50280"/>
    </source>
</evidence>
<dbReference type="PANTHER" id="PTHR46223">
    <property type="entry name" value="HISTONE-LYSINE N-METHYLTRANSFERASE SUV39H"/>
    <property type="match status" value="1"/>
</dbReference>
<feature type="compositionally biased region" description="Polar residues" evidence="15">
    <location>
        <begin position="929"/>
        <end position="945"/>
    </location>
</feature>
<comment type="caution">
    <text evidence="21">The sequence shown here is derived from an EMBL/GenBank/DDBJ whole genome shotgun (WGS) entry which is preliminary data.</text>
</comment>
<organism evidence="21 22">
    <name type="scientific">Scophthalmus maximus</name>
    <name type="common">Turbot</name>
    <name type="synonym">Psetta maxima</name>
    <dbReference type="NCBI Taxonomy" id="52904"/>
    <lineage>
        <taxon>Eukaryota</taxon>
        <taxon>Metazoa</taxon>
        <taxon>Chordata</taxon>
        <taxon>Craniata</taxon>
        <taxon>Vertebrata</taxon>
        <taxon>Euteleostomi</taxon>
        <taxon>Actinopterygii</taxon>
        <taxon>Neopterygii</taxon>
        <taxon>Teleostei</taxon>
        <taxon>Neoteleostei</taxon>
        <taxon>Acanthomorphata</taxon>
        <taxon>Carangaria</taxon>
        <taxon>Pleuronectiformes</taxon>
        <taxon>Pleuronectoidei</taxon>
        <taxon>Scophthalmidae</taxon>
        <taxon>Scophthalmus</taxon>
    </lineage>
</organism>
<evidence type="ECO:0000256" key="12">
    <source>
        <dbReference type="ARBA" id="ARBA00023157"/>
    </source>
</evidence>
<dbReference type="Pfam" id="PF07679">
    <property type="entry name" value="I-set"/>
    <property type="match status" value="1"/>
</dbReference>
<dbReference type="InterPro" id="IPR036116">
    <property type="entry name" value="FN3_sf"/>
</dbReference>
<dbReference type="PROSITE" id="PS50853">
    <property type="entry name" value="FN3"/>
    <property type="match status" value="1"/>
</dbReference>
<evidence type="ECO:0000256" key="2">
    <source>
        <dbReference type="ARBA" id="ARBA00022454"/>
    </source>
</evidence>
<dbReference type="SMART" id="SM00408">
    <property type="entry name" value="IGc2"/>
    <property type="match status" value="1"/>
</dbReference>
<dbReference type="GO" id="GO:0005634">
    <property type="term" value="C:nucleus"/>
    <property type="evidence" value="ECO:0007669"/>
    <property type="project" value="InterPro"/>
</dbReference>
<evidence type="ECO:0000256" key="5">
    <source>
        <dbReference type="ARBA" id="ARBA00022679"/>
    </source>
</evidence>
<evidence type="ECO:0000259" key="19">
    <source>
        <dbReference type="PROSITE" id="PS50867"/>
    </source>
</evidence>
<feature type="domain" description="Pre-SET" evidence="19">
    <location>
        <begin position="735"/>
        <end position="800"/>
    </location>
</feature>
<feature type="domain" description="Fibronectin type-III" evidence="18">
    <location>
        <begin position="522"/>
        <end position="614"/>
    </location>
</feature>
<evidence type="ECO:0000259" key="18">
    <source>
        <dbReference type="PROSITE" id="PS50853"/>
    </source>
</evidence>
<evidence type="ECO:0000313" key="21">
    <source>
        <dbReference type="EMBL" id="KAF0035323.1"/>
    </source>
</evidence>
<dbReference type="FunFam" id="2.60.40.10:FF:000481">
    <property type="entry name" value="Leucine-rich repeat neuronal protein 1"/>
    <property type="match status" value="1"/>
</dbReference>
<dbReference type="Pfam" id="PF00856">
    <property type="entry name" value="SET"/>
    <property type="match status" value="1"/>
</dbReference>
<dbReference type="InterPro" id="IPR007110">
    <property type="entry name" value="Ig-like_dom"/>
</dbReference>
<dbReference type="SUPFAM" id="SSF82199">
    <property type="entry name" value="SET domain"/>
    <property type="match status" value="1"/>
</dbReference>
<dbReference type="Pfam" id="PF00560">
    <property type="entry name" value="LRR_1"/>
    <property type="match status" value="1"/>
</dbReference>
<dbReference type="SMART" id="SM00369">
    <property type="entry name" value="LRR_TYP"/>
    <property type="match status" value="8"/>
</dbReference>
<keyword evidence="4" id="KW-0433">Leucine-rich repeat</keyword>
<dbReference type="SMART" id="SM00082">
    <property type="entry name" value="LRRCT"/>
    <property type="match status" value="1"/>
</dbReference>
<keyword evidence="5" id="KW-0808">Transferase</keyword>
<dbReference type="SUPFAM" id="SSF52058">
    <property type="entry name" value="L domain-like"/>
    <property type="match status" value="1"/>
</dbReference>
<dbReference type="InterPro" id="IPR003616">
    <property type="entry name" value="Post-SET_dom"/>
</dbReference>
<dbReference type="PROSITE" id="PS51450">
    <property type="entry name" value="LRR"/>
    <property type="match status" value="2"/>
</dbReference>
<accession>A0A6A4SMT2</accession>
<dbReference type="FunFam" id="3.80.10.10:FF:000084">
    <property type="entry name" value="Leucine rich repeat neuronal 2"/>
    <property type="match status" value="1"/>
</dbReference>
<dbReference type="InterPro" id="IPR003599">
    <property type="entry name" value="Ig_sub"/>
</dbReference>
<dbReference type="InterPro" id="IPR001611">
    <property type="entry name" value="Leu-rich_rpt"/>
</dbReference>
<dbReference type="InterPro" id="IPR000483">
    <property type="entry name" value="Cys-rich_flank_reg_C"/>
</dbReference>
<evidence type="ECO:0000259" key="17">
    <source>
        <dbReference type="PROSITE" id="PS50835"/>
    </source>
</evidence>
<evidence type="ECO:0000256" key="13">
    <source>
        <dbReference type="ARBA" id="ARBA00023180"/>
    </source>
</evidence>
<proteinExistence type="predicted"/>
<keyword evidence="12" id="KW-1015">Disulfide bond</keyword>
<evidence type="ECO:0008006" key="23">
    <source>
        <dbReference type="Google" id="ProtNLM"/>
    </source>
</evidence>
<name>A0A6A4SMT2_SCOMX</name>
<dbReference type="SMART" id="SM00409">
    <property type="entry name" value="IG"/>
    <property type="match status" value="1"/>
</dbReference>
<dbReference type="InterPro" id="IPR003591">
    <property type="entry name" value="Leu-rich_rpt_typical-subtyp"/>
</dbReference>
<dbReference type="Gene3D" id="2.60.40.10">
    <property type="entry name" value="Immunoglobulins"/>
    <property type="match status" value="2"/>
</dbReference>
<feature type="domain" description="Post-SET" evidence="20">
    <location>
        <begin position="956"/>
        <end position="972"/>
    </location>
</feature>
<evidence type="ECO:0000256" key="4">
    <source>
        <dbReference type="ARBA" id="ARBA00022614"/>
    </source>
</evidence>
<evidence type="ECO:0000256" key="14">
    <source>
        <dbReference type="ARBA" id="ARBA00023319"/>
    </source>
</evidence>
<dbReference type="InterPro" id="IPR036179">
    <property type="entry name" value="Ig-like_dom_sf"/>
</dbReference>
<dbReference type="FunFam" id="2.60.40.10:FF:000355">
    <property type="entry name" value="Leucine-rich repeat neuronal protein 1"/>
    <property type="match status" value="1"/>
</dbReference>
<dbReference type="InterPro" id="IPR003961">
    <property type="entry name" value="FN3_dom"/>
</dbReference>
<dbReference type="CDD" id="cd10544">
    <property type="entry name" value="SET_SETMAR"/>
    <property type="match status" value="1"/>
</dbReference>
<evidence type="ECO:0000256" key="7">
    <source>
        <dbReference type="ARBA" id="ARBA00022723"/>
    </source>
</evidence>